<organism evidence="4 5">
    <name type="scientific">Neorhodopirellula pilleata</name>
    <dbReference type="NCBI Taxonomy" id="2714738"/>
    <lineage>
        <taxon>Bacteria</taxon>
        <taxon>Pseudomonadati</taxon>
        <taxon>Planctomycetota</taxon>
        <taxon>Planctomycetia</taxon>
        <taxon>Pirellulales</taxon>
        <taxon>Pirellulaceae</taxon>
        <taxon>Neorhodopirellula</taxon>
    </lineage>
</organism>
<reference evidence="4 5" key="1">
    <citation type="submission" date="2019-02" db="EMBL/GenBank/DDBJ databases">
        <title>Deep-cultivation of Planctomycetes and their phenomic and genomic characterization uncovers novel biology.</title>
        <authorList>
            <person name="Wiegand S."/>
            <person name="Jogler M."/>
            <person name="Boedeker C."/>
            <person name="Pinto D."/>
            <person name="Vollmers J."/>
            <person name="Rivas-Marin E."/>
            <person name="Kohn T."/>
            <person name="Peeters S.H."/>
            <person name="Heuer A."/>
            <person name="Rast P."/>
            <person name="Oberbeckmann S."/>
            <person name="Bunk B."/>
            <person name="Jeske O."/>
            <person name="Meyerdierks A."/>
            <person name="Storesund J.E."/>
            <person name="Kallscheuer N."/>
            <person name="Luecker S."/>
            <person name="Lage O.M."/>
            <person name="Pohl T."/>
            <person name="Merkel B.J."/>
            <person name="Hornburger P."/>
            <person name="Mueller R.-W."/>
            <person name="Bruemmer F."/>
            <person name="Labrenz M."/>
            <person name="Spormann A.M."/>
            <person name="Op Den Camp H."/>
            <person name="Overmann J."/>
            <person name="Amann R."/>
            <person name="Jetten M.S.M."/>
            <person name="Mascher T."/>
            <person name="Medema M.H."/>
            <person name="Devos D.P."/>
            <person name="Kaster A.-K."/>
            <person name="Ovreas L."/>
            <person name="Rohde M."/>
            <person name="Galperin M.Y."/>
            <person name="Jogler C."/>
        </authorList>
    </citation>
    <scope>NUCLEOTIDE SEQUENCE [LARGE SCALE GENOMIC DNA]</scope>
    <source>
        <strain evidence="4 5">Pla100</strain>
    </source>
</reference>
<dbReference type="InterPro" id="IPR050261">
    <property type="entry name" value="FrsA_esterase"/>
</dbReference>
<protein>
    <submittedName>
        <fullName evidence="4">Alpha/beta hydrolase family protein</fullName>
    </submittedName>
</protein>
<dbReference type="GO" id="GO:0052689">
    <property type="term" value="F:carboxylic ester hydrolase activity"/>
    <property type="evidence" value="ECO:0007669"/>
    <property type="project" value="UniProtKB-ARBA"/>
</dbReference>
<gene>
    <name evidence="4" type="ORF">Pla100_15080</name>
</gene>
<dbReference type="Pfam" id="PF12697">
    <property type="entry name" value="Abhydrolase_6"/>
    <property type="match status" value="1"/>
</dbReference>
<proteinExistence type="inferred from homology"/>
<dbReference type="SUPFAM" id="SSF53474">
    <property type="entry name" value="alpha/beta-Hydrolases"/>
    <property type="match status" value="1"/>
</dbReference>
<dbReference type="Proteomes" id="UP000316213">
    <property type="component" value="Unassembled WGS sequence"/>
</dbReference>
<dbReference type="PANTHER" id="PTHR22946:SF9">
    <property type="entry name" value="POLYKETIDE TRANSFERASE AF380"/>
    <property type="match status" value="1"/>
</dbReference>
<accession>A0A5C6AS17</accession>
<dbReference type="Gene3D" id="3.40.50.1820">
    <property type="entry name" value="alpha/beta hydrolase"/>
    <property type="match status" value="1"/>
</dbReference>
<keyword evidence="1 4" id="KW-0378">Hydrolase</keyword>
<dbReference type="EMBL" id="SJPM01000002">
    <property type="protein sequence ID" value="TWU01772.1"/>
    <property type="molecule type" value="Genomic_DNA"/>
</dbReference>
<evidence type="ECO:0000259" key="3">
    <source>
        <dbReference type="Pfam" id="PF12697"/>
    </source>
</evidence>
<dbReference type="PANTHER" id="PTHR22946">
    <property type="entry name" value="DIENELACTONE HYDROLASE DOMAIN-CONTAINING PROTEIN-RELATED"/>
    <property type="match status" value="1"/>
</dbReference>
<evidence type="ECO:0000313" key="4">
    <source>
        <dbReference type="EMBL" id="TWU01772.1"/>
    </source>
</evidence>
<evidence type="ECO:0000256" key="2">
    <source>
        <dbReference type="ARBA" id="ARBA00038115"/>
    </source>
</evidence>
<comment type="caution">
    <text evidence="4">The sequence shown here is derived from an EMBL/GenBank/DDBJ whole genome shotgun (WGS) entry which is preliminary data.</text>
</comment>
<evidence type="ECO:0000313" key="5">
    <source>
        <dbReference type="Proteomes" id="UP000316213"/>
    </source>
</evidence>
<dbReference type="InterPro" id="IPR000073">
    <property type="entry name" value="AB_hydrolase_1"/>
</dbReference>
<name>A0A5C6AS17_9BACT</name>
<evidence type="ECO:0000256" key="1">
    <source>
        <dbReference type="ARBA" id="ARBA00022801"/>
    </source>
</evidence>
<dbReference type="AlphaFoldDB" id="A0A5C6AS17"/>
<dbReference type="InterPro" id="IPR029058">
    <property type="entry name" value="AB_hydrolase_fold"/>
</dbReference>
<sequence length="305" mass="32515">MTHFASARDAHVTPMTTTYHRRSYRVEFDGGSGFRLAGIVDRPSIDPNDVVDGPLPDGVPTVVFSHCFTCSKDLKAITRISRRLAELGVAVLRFDMTGLGGSSGDFSRTSFSTNLADLSAAITFATDSLGPVGGLIGHSFGGAASLGVAAGIPHSGSNRLSEPMRSRIAAVVTIAAPSDTQHLATLLETMNPAIATEGIGEVSIGGRSWTIRKEMTADFRSHRLADSLNQIRCPVLAFHSPVDQTVSFDHALRIAGLIHDPDGMPACSIIALPRADHLFVNEPRDAIFVAETSAAFLRRYAQNVF</sequence>
<keyword evidence="5" id="KW-1185">Reference proteome</keyword>
<comment type="similarity">
    <text evidence="2">Belongs to the AB hydrolase superfamily. FUS2 hydrolase family.</text>
</comment>
<feature type="domain" description="AB hydrolase-1" evidence="3">
    <location>
        <begin position="62"/>
        <end position="286"/>
    </location>
</feature>